<name>A0A183VAY9_TOXCA</name>
<evidence type="ECO:0000313" key="14">
    <source>
        <dbReference type="Proteomes" id="UP000050794"/>
    </source>
</evidence>
<dbReference type="Pfam" id="PF01066">
    <property type="entry name" value="CDP-OH_P_transf"/>
    <property type="match status" value="1"/>
</dbReference>
<evidence type="ECO:0000256" key="7">
    <source>
        <dbReference type="ARBA" id="ARBA00023136"/>
    </source>
</evidence>
<dbReference type="GO" id="GO:0016020">
    <property type="term" value="C:membrane"/>
    <property type="evidence" value="ECO:0007669"/>
    <property type="project" value="UniProtKB-SubCell"/>
</dbReference>
<evidence type="ECO:0000256" key="8">
    <source>
        <dbReference type="ARBA" id="ARBA00023209"/>
    </source>
</evidence>
<dbReference type="Proteomes" id="UP000050794">
    <property type="component" value="Unassembled WGS sequence"/>
</dbReference>
<dbReference type="Gene3D" id="1.20.120.1760">
    <property type="match status" value="1"/>
</dbReference>
<keyword evidence="9" id="KW-1208">Phospholipid metabolism</keyword>
<keyword evidence="8" id="KW-0594">Phospholipid biosynthesis</keyword>
<gene>
    <name evidence="13" type="ORF">TCNE_LOCUS17909</name>
</gene>
<reference evidence="15" key="1">
    <citation type="submission" date="2016-06" db="UniProtKB">
        <authorList>
            <consortium name="WormBaseParasite"/>
        </authorList>
    </citation>
    <scope>IDENTIFICATION</scope>
</reference>
<comment type="catalytic activity">
    <reaction evidence="11">
        <text>a CDP-1,2-diacyl-sn-glycerol + a 1,2-diacyl-sn-glycero-3-phospho-(1'-sn-glycerol) = a cardiolipin + CMP + H(+)</text>
        <dbReference type="Rhea" id="RHEA:32931"/>
        <dbReference type="ChEBI" id="CHEBI:15378"/>
        <dbReference type="ChEBI" id="CHEBI:58332"/>
        <dbReference type="ChEBI" id="CHEBI:60377"/>
        <dbReference type="ChEBI" id="CHEBI:62237"/>
        <dbReference type="ChEBI" id="CHEBI:64716"/>
        <dbReference type="EC" id="2.7.8.41"/>
    </reaction>
</comment>
<dbReference type="EMBL" id="UYWY01024928">
    <property type="protein sequence ID" value="VDM49230.1"/>
    <property type="molecule type" value="Genomic_DNA"/>
</dbReference>
<evidence type="ECO:0000256" key="4">
    <source>
        <dbReference type="ARBA" id="ARBA00022692"/>
    </source>
</evidence>
<dbReference type="PANTHER" id="PTHR14269:SF60">
    <property type="entry name" value="CARDIOLIPIN SYNTHASE (CMP-FORMING)"/>
    <property type="match status" value="1"/>
</dbReference>
<evidence type="ECO:0000256" key="6">
    <source>
        <dbReference type="ARBA" id="ARBA00023098"/>
    </source>
</evidence>
<protein>
    <recommendedName>
        <fullName evidence="10">cardiolipin synthase (CMP-forming)</fullName>
        <ecNumber evidence="10">2.7.8.41</ecNumber>
    </recommendedName>
</protein>
<accession>A0A183VAY9</accession>
<evidence type="ECO:0000256" key="12">
    <source>
        <dbReference type="SAM" id="Phobius"/>
    </source>
</evidence>
<dbReference type="InterPro" id="IPR000462">
    <property type="entry name" value="CDP-OH_P_trans"/>
</dbReference>
<keyword evidence="4 12" id="KW-0812">Transmembrane</keyword>
<evidence type="ECO:0000256" key="3">
    <source>
        <dbReference type="ARBA" id="ARBA00022679"/>
    </source>
</evidence>
<dbReference type="GO" id="GO:0032049">
    <property type="term" value="P:cardiolipin biosynthetic process"/>
    <property type="evidence" value="ECO:0007669"/>
    <property type="project" value="TreeGrafter"/>
</dbReference>
<evidence type="ECO:0000256" key="5">
    <source>
        <dbReference type="ARBA" id="ARBA00022989"/>
    </source>
</evidence>
<keyword evidence="14" id="KW-1185">Reference proteome</keyword>
<feature type="transmembrane region" description="Helical" evidence="12">
    <location>
        <begin position="183"/>
        <end position="205"/>
    </location>
</feature>
<keyword evidence="5 12" id="KW-1133">Transmembrane helix</keyword>
<evidence type="ECO:0000256" key="10">
    <source>
        <dbReference type="ARBA" id="ARBA00039001"/>
    </source>
</evidence>
<evidence type="ECO:0000256" key="2">
    <source>
        <dbReference type="ARBA" id="ARBA00022516"/>
    </source>
</evidence>
<proteinExistence type="predicted"/>
<keyword evidence="6" id="KW-0443">Lipid metabolism</keyword>
<dbReference type="GO" id="GO:0043337">
    <property type="term" value="F:cardiolipin synthase (CMP-forming)"/>
    <property type="evidence" value="ECO:0007669"/>
    <property type="project" value="UniProtKB-EC"/>
</dbReference>
<keyword evidence="3" id="KW-0808">Transferase</keyword>
<dbReference type="GO" id="GO:0005739">
    <property type="term" value="C:mitochondrion"/>
    <property type="evidence" value="ECO:0007669"/>
    <property type="project" value="TreeGrafter"/>
</dbReference>
<dbReference type="InterPro" id="IPR050324">
    <property type="entry name" value="CDP-alcohol_PTase-I"/>
</dbReference>
<evidence type="ECO:0000313" key="13">
    <source>
        <dbReference type="EMBL" id="VDM49230.1"/>
    </source>
</evidence>
<evidence type="ECO:0000256" key="1">
    <source>
        <dbReference type="ARBA" id="ARBA00004141"/>
    </source>
</evidence>
<dbReference type="PANTHER" id="PTHR14269">
    <property type="entry name" value="CDP-DIACYLGLYCEROL--GLYCEROL-3-PHOSPHATE 3-PHOSPHATIDYLTRANSFERASE-RELATED"/>
    <property type="match status" value="1"/>
</dbReference>
<sequence>MGKWPVAVEAVVSDVSSHVIARERCRLRRFASRLYGTRWQGLLTKVVHPDVRVLATTTATICSNRQCAIKENVKRLREQFVEQKKQFRAKIITIPNALSMIRIGLSPIIGCLVVEECFVAAVSLFTVAGITDLTECSIDTLQLDGYIARHVEGQSSLLGSVLDPIADKLLVSTLFITLTYVNLIPLLLTVTVLVRDICLVTGGFVKRYRMLMPPITLRRFFDPSVSPIKVAPTFVSKVNTALQLSLVACSLASPVFNFAGHPSLTALCFATGATTIFSGLQYALMDRMQRVYK</sequence>
<evidence type="ECO:0000313" key="15">
    <source>
        <dbReference type="WBParaSite" id="TCNE_0001791001-mRNA-1"/>
    </source>
</evidence>
<evidence type="ECO:0000256" key="11">
    <source>
        <dbReference type="ARBA" id="ARBA00047433"/>
    </source>
</evidence>
<keyword evidence="2" id="KW-0444">Lipid biosynthesis</keyword>
<dbReference type="AlphaFoldDB" id="A0A183VAY9"/>
<feature type="transmembrane region" description="Helical" evidence="12">
    <location>
        <begin position="264"/>
        <end position="284"/>
    </location>
</feature>
<keyword evidence="7 12" id="KW-0472">Membrane</keyword>
<dbReference type="WBParaSite" id="TCNE_0001791001-mRNA-1">
    <property type="protein sequence ID" value="TCNE_0001791001-mRNA-1"/>
    <property type="gene ID" value="TCNE_0001791001"/>
</dbReference>
<comment type="subcellular location">
    <subcellularLocation>
        <location evidence="1">Membrane</location>
        <topology evidence="1">Multi-pass membrane protein</topology>
    </subcellularLocation>
</comment>
<reference evidence="13 14" key="2">
    <citation type="submission" date="2018-11" db="EMBL/GenBank/DDBJ databases">
        <authorList>
            <consortium name="Pathogen Informatics"/>
        </authorList>
    </citation>
    <scope>NUCLEOTIDE SEQUENCE [LARGE SCALE GENOMIC DNA]</scope>
</reference>
<dbReference type="EC" id="2.7.8.41" evidence="10"/>
<dbReference type="InterPro" id="IPR043130">
    <property type="entry name" value="CDP-OH_PTrfase_TM_dom"/>
</dbReference>
<evidence type="ECO:0000256" key="9">
    <source>
        <dbReference type="ARBA" id="ARBA00023264"/>
    </source>
</evidence>
<organism evidence="14 15">
    <name type="scientific">Toxocara canis</name>
    <name type="common">Canine roundworm</name>
    <dbReference type="NCBI Taxonomy" id="6265"/>
    <lineage>
        <taxon>Eukaryota</taxon>
        <taxon>Metazoa</taxon>
        <taxon>Ecdysozoa</taxon>
        <taxon>Nematoda</taxon>
        <taxon>Chromadorea</taxon>
        <taxon>Rhabditida</taxon>
        <taxon>Spirurina</taxon>
        <taxon>Ascaridomorpha</taxon>
        <taxon>Ascaridoidea</taxon>
        <taxon>Toxocaridae</taxon>
        <taxon>Toxocara</taxon>
    </lineage>
</organism>